<name>A0A136INB7_9PEZI</name>
<dbReference type="Proteomes" id="UP000070501">
    <property type="component" value="Unassembled WGS sequence"/>
</dbReference>
<feature type="non-terminal residue" evidence="2">
    <location>
        <position position="69"/>
    </location>
</feature>
<keyword evidence="3" id="KW-1185">Reference proteome</keyword>
<evidence type="ECO:0000313" key="3">
    <source>
        <dbReference type="Proteomes" id="UP000070501"/>
    </source>
</evidence>
<proteinExistence type="predicted"/>
<organism evidence="2 3">
    <name type="scientific">Microdochium bolleyi</name>
    <dbReference type="NCBI Taxonomy" id="196109"/>
    <lineage>
        <taxon>Eukaryota</taxon>
        <taxon>Fungi</taxon>
        <taxon>Dikarya</taxon>
        <taxon>Ascomycota</taxon>
        <taxon>Pezizomycotina</taxon>
        <taxon>Sordariomycetes</taxon>
        <taxon>Xylariomycetidae</taxon>
        <taxon>Xylariales</taxon>
        <taxon>Microdochiaceae</taxon>
        <taxon>Microdochium</taxon>
    </lineage>
</organism>
<sequence length="69" mass="7978">MNEKPKTKVQRDRLASDRDDPQKHTHTRAWGGTRRSFWKLPSPSLGGVSAAGVWWWWLLVEWGCVSRSS</sequence>
<gene>
    <name evidence="2" type="ORF">Micbo1qcDRAFT_168685</name>
</gene>
<dbReference type="InParanoid" id="A0A136INB7"/>
<feature type="region of interest" description="Disordered" evidence="1">
    <location>
        <begin position="1"/>
        <end position="30"/>
    </location>
</feature>
<accession>A0A136INB7</accession>
<feature type="compositionally biased region" description="Basic and acidic residues" evidence="1">
    <location>
        <begin position="1"/>
        <end position="23"/>
    </location>
</feature>
<dbReference type="EMBL" id="KQ964269">
    <property type="protein sequence ID" value="KXJ86338.1"/>
    <property type="molecule type" value="Genomic_DNA"/>
</dbReference>
<reference evidence="3" key="1">
    <citation type="submission" date="2016-02" db="EMBL/GenBank/DDBJ databases">
        <title>Draft genome sequence of Microdochium bolleyi, a fungal endophyte of beachgrass.</title>
        <authorList>
            <consortium name="DOE Joint Genome Institute"/>
            <person name="David A.S."/>
            <person name="May G."/>
            <person name="Haridas S."/>
            <person name="Lim J."/>
            <person name="Wang M."/>
            <person name="Labutti K."/>
            <person name="Lipzen A."/>
            <person name="Barry K."/>
            <person name="Grigoriev I.V."/>
        </authorList>
    </citation>
    <scope>NUCLEOTIDE SEQUENCE [LARGE SCALE GENOMIC DNA]</scope>
    <source>
        <strain evidence="3">J235TASD1</strain>
    </source>
</reference>
<dbReference type="AlphaFoldDB" id="A0A136INB7"/>
<evidence type="ECO:0000256" key="1">
    <source>
        <dbReference type="SAM" id="MobiDB-lite"/>
    </source>
</evidence>
<evidence type="ECO:0000313" key="2">
    <source>
        <dbReference type="EMBL" id="KXJ86338.1"/>
    </source>
</evidence>
<protein>
    <submittedName>
        <fullName evidence="2">Uncharacterized protein</fullName>
    </submittedName>
</protein>